<dbReference type="SUPFAM" id="SSF54909">
    <property type="entry name" value="Dimeric alpha+beta barrel"/>
    <property type="match status" value="1"/>
</dbReference>
<dbReference type="AlphaFoldDB" id="A0AAC9NM19"/>
<organism evidence="3 4">
    <name type="scientific">Virgibacillus halodenitrificans</name>
    <name type="common">Bacillus halodenitrificans</name>
    <dbReference type="NCBI Taxonomy" id="1482"/>
    <lineage>
        <taxon>Bacteria</taxon>
        <taxon>Bacillati</taxon>
        <taxon>Bacillota</taxon>
        <taxon>Bacilli</taxon>
        <taxon>Bacillales</taxon>
        <taxon>Bacillaceae</taxon>
        <taxon>Virgibacillus</taxon>
    </lineage>
</organism>
<dbReference type="RefSeq" id="WP_019376000.1">
    <property type="nucleotide sequence ID" value="NZ_CP017962.1"/>
</dbReference>
<proteinExistence type="inferred from homology"/>
<gene>
    <name evidence="3" type="ORF">BME96_13920</name>
</gene>
<evidence type="ECO:0000259" key="2">
    <source>
        <dbReference type="Pfam" id="PF03795"/>
    </source>
</evidence>
<dbReference type="PANTHER" id="PTHR37828">
    <property type="entry name" value="GSR2449 PROTEIN"/>
    <property type="match status" value="1"/>
</dbReference>
<comment type="similarity">
    <text evidence="1">Belongs to the YciI family.</text>
</comment>
<dbReference type="Proteomes" id="UP000182945">
    <property type="component" value="Chromosome"/>
</dbReference>
<sequence length="89" mass="10328">MKYFAVFLPMLDEEKSKHYRPDHLSYLEEKSNEGKIFAKGRFTDGTGGLVIYKADDLSEVEEMAKLDPYVAKGARNYEIREWDMVVTKS</sequence>
<protein>
    <recommendedName>
        <fullName evidence="2">YCII-related domain-containing protein</fullName>
    </recommendedName>
</protein>
<dbReference type="InterPro" id="IPR011008">
    <property type="entry name" value="Dimeric_a/b-barrel"/>
</dbReference>
<accession>A0AAC9NM19</accession>
<feature type="domain" description="YCII-related" evidence="2">
    <location>
        <begin position="13"/>
        <end position="82"/>
    </location>
</feature>
<reference evidence="3 4" key="1">
    <citation type="submission" date="2016-11" db="EMBL/GenBank/DDBJ databases">
        <title>Complete genome sequencing of Virgibacillus halodenitrificans PDB-F2.</title>
        <authorList>
            <person name="Sun Z."/>
            <person name="Zhou Y."/>
            <person name="Li H."/>
        </authorList>
    </citation>
    <scope>NUCLEOTIDE SEQUENCE [LARGE SCALE GENOMIC DNA]</scope>
    <source>
        <strain evidence="3 4">PDB-F2</strain>
    </source>
</reference>
<dbReference type="EMBL" id="CP017962">
    <property type="protein sequence ID" value="APC49226.1"/>
    <property type="molecule type" value="Genomic_DNA"/>
</dbReference>
<dbReference type="Pfam" id="PF03795">
    <property type="entry name" value="YCII"/>
    <property type="match status" value="1"/>
</dbReference>
<dbReference type="PANTHER" id="PTHR37828:SF1">
    <property type="entry name" value="YCII-RELATED DOMAIN-CONTAINING PROTEIN"/>
    <property type="match status" value="1"/>
</dbReference>
<name>A0AAC9NM19_VIRHA</name>
<evidence type="ECO:0000256" key="1">
    <source>
        <dbReference type="ARBA" id="ARBA00007689"/>
    </source>
</evidence>
<evidence type="ECO:0000313" key="4">
    <source>
        <dbReference type="Proteomes" id="UP000182945"/>
    </source>
</evidence>
<dbReference type="InterPro" id="IPR005545">
    <property type="entry name" value="YCII"/>
</dbReference>
<dbReference type="GeneID" id="71515505"/>
<evidence type="ECO:0000313" key="3">
    <source>
        <dbReference type="EMBL" id="APC49226.1"/>
    </source>
</evidence>
<dbReference type="KEGG" id="vhl:BME96_13920"/>
<dbReference type="Gene3D" id="3.30.70.1060">
    <property type="entry name" value="Dimeric alpha+beta barrel"/>
    <property type="match status" value="1"/>
</dbReference>